<dbReference type="Pfam" id="PF09917">
    <property type="entry name" value="DUF2147"/>
    <property type="match status" value="1"/>
</dbReference>
<name>A0A2P2EBX9_9PROT</name>
<feature type="domain" description="DUF2147" evidence="1">
    <location>
        <begin position="20"/>
        <end position="131"/>
    </location>
</feature>
<dbReference type="PANTHER" id="PTHR36919:SF2">
    <property type="entry name" value="BLL6627 PROTEIN"/>
    <property type="match status" value="1"/>
</dbReference>
<proteinExistence type="predicted"/>
<dbReference type="EMBL" id="BFBR01000007">
    <property type="protein sequence ID" value="GBF58576.1"/>
    <property type="molecule type" value="Genomic_DNA"/>
</dbReference>
<dbReference type="InterPro" id="IPR019223">
    <property type="entry name" value="DUF2147"/>
</dbReference>
<dbReference type="Gene3D" id="2.40.128.520">
    <property type="match status" value="1"/>
</dbReference>
<protein>
    <recommendedName>
        <fullName evidence="1">DUF2147 domain-containing protein</fullName>
    </recommendedName>
</protein>
<keyword evidence="3" id="KW-1185">Reference proteome</keyword>
<evidence type="ECO:0000259" key="1">
    <source>
        <dbReference type="Pfam" id="PF09917"/>
    </source>
</evidence>
<evidence type="ECO:0000313" key="2">
    <source>
        <dbReference type="EMBL" id="GBF58576.1"/>
    </source>
</evidence>
<gene>
    <name evidence="2" type="ORF">PbB2_02262</name>
</gene>
<dbReference type="PANTHER" id="PTHR36919">
    <property type="entry name" value="BLR1215 PROTEIN"/>
    <property type="match status" value="1"/>
</dbReference>
<dbReference type="Proteomes" id="UP000245086">
    <property type="component" value="Unassembled WGS sequence"/>
</dbReference>
<accession>A0A2P2EBX9</accession>
<dbReference type="AlphaFoldDB" id="A0A2P2EBX9"/>
<reference evidence="2 3" key="1">
    <citation type="journal article" date="2018" name="Genome Announc.">
        <title>Draft Genome Sequence of "Candidatus Phycosocius bacilliformis," an Alphaproteobacterial Ectosymbiont of the Hydrocarbon-Producing Green Alga Botryococcus braunii.</title>
        <authorList>
            <person name="Tanabe Y."/>
            <person name="Yamaguchi H."/>
            <person name="Watanabe M.M."/>
        </authorList>
    </citation>
    <scope>NUCLEOTIDE SEQUENCE [LARGE SCALE GENOMIC DNA]</scope>
    <source>
        <strain evidence="2 3">BOTRYCO-2</strain>
    </source>
</reference>
<comment type="caution">
    <text evidence="2">The sequence shown here is derived from an EMBL/GenBank/DDBJ whole genome shotgun (WGS) entry which is preliminary data.</text>
</comment>
<evidence type="ECO:0000313" key="3">
    <source>
        <dbReference type="Proteomes" id="UP000245086"/>
    </source>
</evidence>
<organism evidence="2 3">
    <name type="scientific">Candidatus Phycosocius bacilliformis</name>
    <dbReference type="NCBI Taxonomy" id="1445552"/>
    <lineage>
        <taxon>Bacteria</taxon>
        <taxon>Pseudomonadati</taxon>
        <taxon>Pseudomonadota</taxon>
        <taxon>Alphaproteobacteria</taxon>
        <taxon>Caulobacterales</taxon>
        <taxon>Caulobacterales incertae sedis</taxon>
        <taxon>Candidatus Phycosocius</taxon>
    </lineage>
</organism>
<sequence length="133" mass="14240">MSVLLIVAIGMSSTAGPISGRWHTPENKAIVEIAPCGAQLCGTIVSAVPLPRTTTPPLDTHNPDPALRNRLIIGMRLLSGFVPGRGNWTGGTIYNPVNGKTYKAVLTLMPDGQLKVSGCVAFLCQDQFWRRAK</sequence>